<dbReference type="InterPro" id="IPR039496">
    <property type="entry name" value="CCDC92/74_N"/>
</dbReference>
<keyword evidence="4" id="KW-1185">Reference proteome</keyword>
<dbReference type="RefSeq" id="XP_005100446.1">
    <property type="nucleotide sequence ID" value="XM_005100389.3"/>
</dbReference>
<feature type="region of interest" description="Disordered" evidence="2">
    <location>
        <begin position="143"/>
        <end position="280"/>
    </location>
</feature>
<proteinExistence type="predicted"/>
<dbReference type="Pfam" id="PF14916">
    <property type="entry name" value="CCDC92"/>
    <property type="match status" value="1"/>
</dbReference>
<organism evidence="4 5">
    <name type="scientific">Aplysia californica</name>
    <name type="common">California sea hare</name>
    <dbReference type="NCBI Taxonomy" id="6500"/>
    <lineage>
        <taxon>Eukaryota</taxon>
        <taxon>Metazoa</taxon>
        <taxon>Spiralia</taxon>
        <taxon>Lophotrochozoa</taxon>
        <taxon>Mollusca</taxon>
        <taxon>Gastropoda</taxon>
        <taxon>Heterobranchia</taxon>
        <taxon>Euthyneura</taxon>
        <taxon>Tectipleura</taxon>
        <taxon>Aplysiida</taxon>
        <taxon>Aplysioidea</taxon>
        <taxon>Aplysiidae</taxon>
        <taxon>Aplysia</taxon>
    </lineage>
</organism>
<reference evidence="5" key="1">
    <citation type="submission" date="2025-08" db="UniProtKB">
        <authorList>
            <consortium name="RefSeq"/>
        </authorList>
    </citation>
    <scope>IDENTIFICATION</scope>
</reference>
<evidence type="ECO:0000313" key="5">
    <source>
        <dbReference type="RefSeq" id="XP_005100446.1"/>
    </source>
</evidence>
<feature type="domain" description="CCDC92/74 N-terminal" evidence="3">
    <location>
        <begin position="11"/>
        <end position="59"/>
    </location>
</feature>
<feature type="compositionally biased region" description="Low complexity" evidence="2">
    <location>
        <begin position="262"/>
        <end position="271"/>
    </location>
</feature>
<feature type="compositionally biased region" description="Low complexity" evidence="2">
    <location>
        <begin position="229"/>
        <end position="240"/>
    </location>
</feature>
<evidence type="ECO:0000256" key="1">
    <source>
        <dbReference type="ARBA" id="ARBA00023054"/>
    </source>
</evidence>
<dbReference type="GeneID" id="101858187"/>
<dbReference type="PANTHER" id="PTHR14882:SF1">
    <property type="entry name" value="CCDC92 DOMAIN-CONTAINING PROTEIN"/>
    <property type="match status" value="1"/>
</dbReference>
<evidence type="ECO:0000259" key="3">
    <source>
        <dbReference type="Pfam" id="PF14916"/>
    </source>
</evidence>
<dbReference type="PANTHER" id="PTHR14882">
    <property type="entry name" value="COILED-COIL DOMAIN-CONTAINING 74A"/>
    <property type="match status" value="1"/>
</dbReference>
<evidence type="ECO:0000313" key="4">
    <source>
        <dbReference type="Proteomes" id="UP000694888"/>
    </source>
</evidence>
<sequence>MSSESAMHQRNLESSILFMQQEHASILKGLHEEIALLQKRCTDLTFQLTMNGLTIDEPGTIDTQMQQVQQELESSRTKIQTLEKELSERDKRVERLEAEARTQRKRWLDESRAQSQTMNSLRAELEAKANNIAYLTTELHRLKQKGKAEQANDPSDNGKGTGYSANVQMGHSMGQGAMSQPGYLHRDSTLSAKNSLHPHHHMPTPPSKEKTLDPASASSRIRRSGHNRSVLSGGVSGKSLAPSHPSSADALLGRQHNPLRMSSGRSSGSESPDITPFLPPPKEEIVQVVGVKQAPILPPIPASSTSAVNVGSLSHPVLVHQVVSSTSQHRQKAKPSKTEASIVTLAVENAAVPEAARTVAHESRSSEFN</sequence>
<dbReference type="InterPro" id="IPR040370">
    <property type="entry name" value="CCDC74A/CCDC74B/CCDC92"/>
</dbReference>
<accession>A0ABM0JSE8</accession>
<name>A0ABM0JSE8_APLCA</name>
<protein>
    <submittedName>
        <fullName evidence="5">Coiled-coil domain-containing protein 92</fullName>
    </submittedName>
</protein>
<evidence type="ECO:0000256" key="2">
    <source>
        <dbReference type="SAM" id="MobiDB-lite"/>
    </source>
</evidence>
<gene>
    <name evidence="5" type="primary">LOC101858187</name>
</gene>
<dbReference type="Proteomes" id="UP000694888">
    <property type="component" value="Unplaced"/>
</dbReference>
<keyword evidence="1" id="KW-0175">Coiled coil</keyword>